<proteinExistence type="predicted"/>
<accession>A0A6P7ZVY6</accession>
<evidence type="ECO:0000313" key="2">
    <source>
        <dbReference type="Proteomes" id="UP000515156"/>
    </source>
</evidence>
<name>A0A6P7ZVY6_9AMPH</name>
<dbReference type="GeneID" id="115482054"/>
<evidence type="ECO:0000313" key="3">
    <source>
        <dbReference type="RefSeq" id="XP_030077475.1"/>
    </source>
</evidence>
<dbReference type="AlphaFoldDB" id="A0A6P7ZVY6"/>
<dbReference type="KEGG" id="muo:115482054"/>
<dbReference type="InParanoid" id="A0A6P7ZVY6"/>
<keyword evidence="2" id="KW-1185">Reference proteome</keyword>
<dbReference type="Proteomes" id="UP000515156">
    <property type="component" value="Chromosome 12"/>
</dbReference>
<evidence type="ECO:0000256" key="1">
    <source>
        <dbReference type="SAM" id="MobiDB-lite"/>
    </source>
</evidence>
<reference evidence="3" key="1">
    <citation type="submission" date="2025-08" db="UniProtKB">
        <authorList>
            <consortium name="RefSeq"/>
        </authorList>
    </citation>
    <scope>IDENTIFICATION</scope>
</reference>
<dbReference type="RefSeq" id="XP_030077475.1">
    <property type="nucleotide sequence ID" value="XM_030221615.1"/>
</dbReference>
<feature type="region of interest" description="Disordered" evidence="1">
    <location>
        <begin position="201"/>
        <end position="222"/>
    </location>
</feature>
<sequence>MYNTCEFNVHAVWIQRRHRLNPHQQFPVGAMCWKIKQLQWGWQKGAVWTEEDLISAVPYMTLSRLTLTRRSPRLLETWSGQVSPSRRDAEMLDQSGKAAGMIRAERCEPGTELDPCLRMMSPEPGDQHLNPLCGTCLLHPRMHNMGQRAVILKTGDTGGGTARGMSEGPVLLPPTTPLDHQGYRKSDTVWLNCSKVLSLCTDPSSPQPPQSGMGLAQAFQQL</sequence>
<protein>
    <submittedName>
        <fullName evidence="3">Uncharacterized protein LOC115482054</fullName>
    </submittedName>
</protein>
<organism evidence="2 3">
    <name type="scientific">Microcaecilia unicolor</name>
    <dbReference type="NCBI Taxonomy" id="1415580"/>
    <lineage>
        <taxon>Eukaryota</taxon>
        <taxon>Metazoa</taxon>
        <taxon>Chordata</taxon>
        <taxon>Craniata</taxon>
        <taxon>Vertebrata</taxon>
        <taxon>Euteleostomi</taxon>
        <taxon>Amphibia</taxon>
        <taxon>Gymnophiona</taxon>
        <taxon>Siphonopidae</taxon>
        <taxon>Microcaecilia</taxon>
    </lineage>
</organism>
<gene>
    <name evidence="3" type="primary">LOC115482054</name>
</gene>